<evidence type="ECO:0000256" key="4">
    <source>
        <dbReference type="ARBA" id="ARBA00022917"/>
    </source>
</evidence>
<dbReference type="InterPro" id="IPR005794">
    <property type="entry name" value="Fmt"/>
</dbReference>
<accession>A0A381RQ01</accession>
<dbReference type="InterPro" id="IPR041711">
    <property type="entry name" value="Met-tRNA-FMT_N"/>
</dbReference>
<dbReference type="PANTHER" id="PTHR11138">
    <property type="entry name" value="METHIONYL-TRNA FORMYLTRANSFERASE"/>
    <property type="match status" value="1"/>
</dbReference>
<dbReference type="Gene3D" id="3.40.50.12230">
    <property type="match status" value="1"/>
</dbReference>
<keyword evidence="4" id="KW-0648">Protein biosynthesis</keyword>
<gene>
    <name evidence="7" type="ORF">METZ01_LOCUS46819</name>
</gene>
<evidence type="ECO:0000259" key="5">
    <source>
        <dbReference type="Pfam" id="PF00551"/>
    </source>
</evidence>
<dbReference type="GO" id="GO:0005829">
    <property type="term" value="C:cytosol"/>
    <property type="evidence" value="ECO:0007669"/>
    <property type="project" value="TreeGrafter"/>
</dbReference>
<evidence type="ECO:0000256" key="1">
    <source>
        <dbReference type="ARBA" id="ARBA00010699"/>
    </source>
</evidence>
<feature type="non-terminal residue" evidence="7">
    <location>
        <position position="1"/>
    </location>
</feature>
<evidence type="ECO:0000259" key="6">
    <source>
        <dbReference type="Pfam" id="PF02911"/>
    </source>
</evidence>
<dbReference type="SUPFAM" id="SSF50486">
    <property type="entry name" value="FMT C-terminal domain-like"/>
    <property type="match status" value="1"/>
</dbReference>
<dbReference type="AlphaFoldDB" id="A0A381RQ01"/>
<dbReference type="HAMAP" id="MF_00182">
    <property type="entry name" value="Formyl_trans"/>
    <property type="match status" value="1"/>
</dbReference>
<dbReference type="EMBL" id="UINC01002191">
    <property type="protein sequence ID" value="SUZ93965.1"/>
    <property type="molecule type" value="Genomic_DNA"/>
</dbReference>
<evidence type="ECO:0000256" key="2">
    <source>
        <dbReference type="ARBA" id="ARBA00012261"/>
    </source>
</evidence>
<dbReference type="Pfam" id="PF00551">
    <property type="entry name" value="Formyl_trans_N"/>
    <property type="match status" value="1"/>
</dbReference>
<dbReference type="InterPro" id="IPR011034">
    <property type="entry name" value="Formyl_transferase-like_C_sf"/>
</dbReference>
<dbReference type="GO" id="GO:0004479">
    <property type="term" value="F:methionyl-tRNA formyltransferase activity"/>
    <property type="evidence" value="ECO:0007669"/>
    <property type="project" value="UniProtKB-EC"/>
</dbReference>
<reference evidence="7" key="1">
    <citation type="submission" date="2018-05" db="EMBL/GenBank/DDBJ databases">
        <authorList>
            <person name="Lanie J.A."/>
            <person name="Ng W.-L."/>
            <person name="Kazmierczak K.M."/>
            <person name="Andrzejewski T.M."/>
            <person name="Davidsen T.M."/>
            <person name="Wayne K.J."/>
            <person name="Tettelin H."/>
            <person name="Glass J.I."/>
            <person name="Rusch D."/>
            <person name="Podicherti R."/>
            <person name="Tsui H.-C.T."/>
            <person name="Winkler M.E."/>
        </authorList>
    </citation>
    <scope>NUCLEOTIDE SEQUENCE</scope>
</reference>
<evidence type="ECO:0000313" key="7">
    <source>
        <dbReference type="EMBL" id="SUZ93965.1"/>
    </source>
</evidence>
<protein>
    <recommendedName>
        <fullName evidence="2">methionyl-tRNA formyltransferase</fullName>
        <ecNumber evidence="2">2.1.2.9</ecNumber>
    </recommendedName>
</protein>
<organism evidence="7">
    <name type="scientific">marine metagenome</name>
    <dbReference type="NCBI Taxonomy" id="408172"/>
    <lineage>
        <taxon>unclassified sequences</taxon>
        <taxon>metagenomes</taxon>
        <taxon>ecological metagenomes</taxon>
    </lineage>
</organism>
<feature type="domain" description="Formyl transferase N-terminal" evidence="5">
    <location>
        <begin position="7"/>
        <end position="171"/>
    </location>
</feature>
<sequence length="288" mass="30604">VHPRRLVYLGTPAAAVPPLEALHAAGFDIALVVTGRDHRRGRGNDRTPTPVKAAAGRLGLPVSHELGDAADCGADLGVVVAFGRLIPPELLAVLPMVNLHFSLLPRWRGAAPVERAILAGDEESGVCVMAVEEDLDTGGVYTREALEVGDDTADSLRSRLVVSGSTLLVETLRAGLGRGEPQEGESTYAHRIEPADLELQWDRPAPQLARVVRIGGAWTTFRGVRFKVWEAAVVDHGSSDVAGTLEGDVVVTADGGLRLLEVQPGNRRRMPADAWLAGARPEPGERMG</sequence>
<comment type="similarity">
    <text evidence="1">Belongs to the Fmt family.</text>
</comment>
<dbReference type="Pfam" id="PF02911">
    <property type="entry name" value="Formyl_trans_C"/>
    <property type="match status" value="1"/>
</dbReference>
<dbReference type="InterPro" id="IPR036477">
    <property type="entry name" value="Formyl_transf_N_sf"/>
</dbReference>
<dbReference type="EC" id="2.1.2.9" evidence="2"/>
<dbReference type="InterPro" id="IPR044135">
    <property type="entry name" value="Met-tRNA-FMT_C"/>
</dbReference>
<dbReference type="CDD" id="cd08646">
    <property type="entry name" value="FMT_core_Met-tRNA-FMT_N"/>
    <property type="match status" value="1"/>
</dbReference>
<keyword evidence="3" id="KW-0808">Transferase</keyword>
<evidence type="ECO:0000256" key="3">
    <source>
        <dbReference type="ARBA" id="ARBA00022679"/>
    </source>
</evidence>
<dbReference type="InterPro" id="IPR002376">
    <property type="entry name" value="Formyl_transf_N"/>
</dbReference>
<dbReference type="PANTHER" id="PTHR11138:SF5">
    <property type="entry name" value="METHIONYL-TRNA FORMYLTRANSFERASE, MITOCHONDRIAL"/>
    <property type="match status" value="1"/>
</dbReference>
<feature type="domain" description="Formyl transferase C-terminal" evidence="6">
    <location>
        <begin position="191"/>
        <end position="279"/>
    </location>
</feature>
<proteinExistence type="inferred from homology"/>
<dbReference type="CDD" id="cd08704">
    <property type="entry name" value="Met_tRNA_FMT_C"/>
    <property type="match status" value="1"/>
</dbReference>
<name>A0A381RQ01_9ZZZZ</name>
<dbReference type="InterPro" id="IPR005793">
    <property type="entry name" value="Formyl_trans_C"/>
</dbReference>
<dbReference type="SUPFAM" id="SSF53328">
    <property type="entry name" value="Formyltransferase"/>
    <property type="match status" value="1"/>
</dbReference>